<gene>
    <name evidence="2" type="ORF">EJC51_01905</name>
</gene>
<accession>A0A3S5HMG2</accession>
<dbReference type="Proteomes" id="UP000280197">
    <property type="component" value="Chromosome"/>
</dbReference>
<evidence type="ECO:0000313" key="3">
    <source>
        <dbReference type="Proteomes" id="UP000280197"/>
    </source>
</evidence>
<name>A0A3S5HMG2_9ACTN</name>
<reference evidence="2 3" key="1">
    <citation type="submission" date="2018-12" db="EMBL/GenBank/DDBJ databases">
        <authorList>
            <person name="Li K."/>
        </authorList>
    </citation>
    <scope>NUCLEOTIDE SEQUENCE [LARGE SCALE GENOMIC DNA]</scope>
    <source>
        <strain evidence="3">CR22</strain>
    </source>
</reference>
<dbReference type="EMBL" id="CP034463">
    <property type="protein sequence ID" value="AZP14999.1"/>
    <property type="molecule type" value="Genomic_DNA"/>
</dbReference>
<dbReference type="KEGG" id="saqu:EJC51_01905"/>
<proteinExistence type="predicted"/>
<dbReference type="Pfam" id="PF10012">
    <property type="entry name" value="DUF2255"/>
    <property type="match status" value="1"/>
</dbReference>
<sequence>MRTAKAGGTGHIRCGGTGQDLTLTPTHDGALNDRNDGAYRTKYAAALAYVPPVVADRCHAATLKLTPRGPKPASPSQGIPRDHIGPHPRTRGPGGRGAGRGWDGHCVRRGGGAG</sequence>
<dbReference type="InterPro" id="IPR016888">
    <property type="entry name" value="UCP028498"/>
</dbReference>
<feature type="region of interest" description="Disordered" evidence="1">
    <location>
        <begin position="64"/>
        <end position="114"/>
    </location>
</feature>
<keyword evidence="3" id="KW-1185">Reference proteome</keyword>
<feature type="region of interest" description="Disordered" evidence="1">
    <location>
        <begin position="1"/>
        <end position="29"/>
    </location>
</feature>
<dbReference type="RefSeq" id="WP_126269385.1">
    <property type="nucleotide sequence ID" value="NZ_CP034463.1"/>
</dbReference>
<organism evidence="2 3">
    <name type="scientific">Streptomyces aquilus</name>
    <dbReference type="NCBI Taxonomy" id="2548456"/>
    <lineage>
        <taxon>Bacteria</taxon>
        <taxon>Bacillati</taxon>
        <taxon>Actinomycetota</taxon>
        <taxon>Actinomycetes</taxon>
        <taxon>Kitasatosporales</taxon>
        <taxon>Streptomycetaceae</taxon>
        <taxon>Streptomyces</taxon>
    </lineage>
</organism>
<evidence type="ECO:0000313" key="2">
    <source>
        <dbReference type="EMBL" id="AZP14999.1"/>
    </source>
</evidence>
<feature type="compositionally biased region" description="Gly residues" evidence="1">
    <location>
        <begin position="92"/>
        <end position="101"/>
    </location>
</feature>
<protein>
    <submittedName>
        <fullName evidence="2">DUF2255 family protein</fullName>
    </submittedName>
</protein>
<evidence type="ECO:0000256" key="1">
    <source>
        <dbReference type="SAM" id="MobiDB-lite"/>
    </source>
</evidence>
<feature type="compositionally biased region" description="Gly residues" evidence="1">
    <location>
        <begin position="7"/>
        <end position="18"/>
    </location>
</feature>
<dbReference type="AlphaFoldDB" id="A0A3S5HMG2"/>